<feature type="domain" description="Helicase ATP-binding" evidence="4">
    <location>
        <begin position="623"/>
        <end position="781"/>
    </location>
</feature>
<feature type="domain" description="Helicase C-terminal" evidence="5">
    <location>
        <begin position="904"/>
        <end position="1054"/>
    </location>
</feature>
<name>E7G9A7_9FIRM</name>
<dbReference type="OrthoDB" id="9760715at2"/>
<dbReference type="Gene3D" id="3.40.50.300">
    <property type="entry name" value="P-loop containing nucleotide triphosphate hydrolases"/>
    <property type="match status" value="1"/>
</dbReference>
<dbReference type="EMBL" id="ADKX01000024">
    <property type="protein sequence ID" value="EFW05397.1"/>
    <property type="molecule type" value="Genomic_DNA"/>
</dbReference>
<dbReference type="InterPro" id="IPR001650">
    <property type="entry name" value="Helicase_C-like"/>
</dbReference>
<dbReference type="GO" id="GO:0005524">
    <property type="term" value="F:ATP binding"/>
    <property type="evidence" value="ECO:0007669"/>
    <property type="project" value="InterPro"/>
</dbReference>
<dbReference type="PANTHER" id="PTHR10799">
    <property type="entry name" value="SNF2/RAD54 HELICASE FAMILY"/>
    <property type="match status" value="1"/>
</dbReference>
<feature type="domain" description="SWIM-type" evidence="3">
    <location>
        <begin position="59"/>
        <end position="93"/>
    </location>
</feature>
<keyword evidence="2" id="KW-0479">Metal-binding</keyword>
<dbReference type="SMART" id="SM00490">
    <property type="entry name" value="HELICc"/>
    <property type="match status" value="1"/>
</dbReference>
<dbReference type="PROSITE" id="PS51194">
    <property type="entry name" value="HELICASE_CTER"/>
    <property type="match status" value="1"/>
</dbReference>
<reference evidence="6 7" key="1">
    <citation type="submission" date="2010-12" db="EMBL/GenBank/DDBJ databases">
        <title>The Genome Sequence of Coprobacillus sp. strain 29_1.</title>
        <authorList>
            <consortium name="The Broad Institute Genome Sequencing Platform"/>
            <person name="Earl A."/>
            <person name="Ward D."/>
            <person name="Feldgarden M."/>
            <person name="Gevers D."/>
            <person name="Daigneault M."/>
            <person name="Sibley C.D."/>
            <person name="White A."/>
            <person name="Strauss J."/>
            <person name="Allen-Vercoe E."/>
            <person name="Young S.K."/>
            <person name="Zeng Q."/>
            <person name="Gargeya S."/>
            <person name="Fitzgerald M."/>
            <person name="Haas B."/>
            <person name="Abouelleil A."/>
            <person name="Alvarado L."/>
            <person name="Arachchi H.M."/>
            <person name="Berlin A."/>
            <person name="Brown A."/>
            <person name="Chapman S.B."/>
            <person name="Chen Z."/>
            <person name="Dunbar C."/>
            <person name="Freedman E."/>
            <person name="Gearin G."/>
            <person name="Gellesch M."/>
            <person name="Goldberg J."/>
            <person name="Griggs A."/>
            <person name="Gujja S."/>
            <person name="Heilman E."/>
            <person name="Heiman D."/>
            <person name="Howarth C."/>
            <person name="Larson L."/>
            <person name="Lui A."/>
            <person name="MacDonald P.J.P."/>
            <person name="Mehta T."/>
            <person name="Montmayeur A."/>
            <person name="Murphy C."/>
            <person name="Neiman D."/>
            <person name="Pearson M."/>
            <person name="Priest M."/>
            <person name="Roberts A."/>
            <person name="Saif S."/>
            <person name="Shea T."/>
            <person name="Shenoy N."/>
            <person name="Sisk P."/>
            <person name="Stolte C."/>
            <person name="Sykes S."/>
            <person name="White J."/>
            <person name="Yandava C."/>
            <person name="Nusbaum C."/>
            <person name="Birren B."/>
        </authorList>
    </citation>
    <scope>NUCLEOTIDE SEQUENCE [LARGE SCALE GENOMIC DNA]</scope>
    <source>
        <strain evidence="6 7">29_1</strain>
    </source>
</reference>
<comment type="caution">
    <text evidence="6">The sequence shown here is derived from an EMBL/GenBank/DDBJ whole genome shotgun (WGS) entry which is preliminary data.</text>
</comment>
<keyword evidence="6" id="KW-0547">Nucleotide-binding</keyword>
<dbReference type="PROSITE" id="PS51192">
    <property type="entry name" value="HELICASE_ATP_BIND_1"/>
    <property type="match status" value="1"/>
</dbReference>
<keyword evidence="6" id="KW-0067">ATP-binding</keyword>
<keyword evidence="6" id="KW-0347">Helicase</keyword>
<dbReference type="Pfam" id="PF00176">
    <property type="entry name" value="SNF2-rel_dom"/>
    <property type="match status" value="1"/>
</dbReference>
<dbReference type="InterPro" id="IPR013663">
    <property type="entry name" value="Helicase_SWF/SNF/SWI_bac"/>
</dbReference>
<dbReference type="InterPro" id="IPR014001">
    <property type="entry name" value="Helicase_ATP-bd"/>
</dbReference>
<dbReference type="SUPFAM" id="SSF52540">
    <property type="entry name" value="P-loop containing nucleoside triphosphate hydrolases"/>
    <property type="match status" value="2"/>
</dbReference>
<keyword evidence="2" id="KW-0862">Zinc</keyword>
<keyword evidence="7" id="KW-1185">Reference proteome</keyword>
<dbReference type="Proteomes" id="UP000003157">
    <property type="component" value="Unassembled WGS sequence"/>
</dbReference>
<dbReference type="Gene3D" id="3.40.50.10810">
    <property type="entry name" value="Tandem AAA-ATPase domain"/>
    <property type="match status" value="1"/>
</dbReference>
<dbReference type="STRING" id="100884.GCA_000269565_03189"/>
<dbReference type="AlphaFoldDB" id="E7G9A7"/>
<dbReference type="eggNOG" id="COG0553">
    <property type="taxonomic scope" value="Bacteria"/>
</dbReference>
<dbReference type="GO" id="GO:0008270">
    <property type="term" value="F:zinc ion binding"/>
    <property type="evidence" value="ECO:0007669"/>
    <property type="project" value="UniProtKB-KW"/>
</dbReference>
<sequence length="1069" mass="126423">MHIQDKEIRRVIHDEKEYRYGRFIDIQSQLERMTISLDEDNGCYRINARMNDHNERIIISMKISHDGEIIQSSCSCQMHNHCRHMAAILFYLRKLTISSFPYFYEQNGEDNKVLKLKQIEQQRQERIISKKQHDSLDLIQLYKDQLLRESLIPLSSQQYQLKIFVQRRKEKLIIALKVVNENQSFVVKNIETFLNAIVHHESIKYGKTFEFIHSESAFDDNSLEILNFIKECFLKNQFLQKGLMKALIVSDEHIDAFYDLMSSLPSSYCDIGFDKREYRIPIEISSKEESYILDLKDYQEFNQVMMTSKYMYTLEDDIMYKYDFHEPEKLIAFLRKLLESRGGLYISKEMLTDFYKYILVDLLDDIDLDTHLFDEYRQENMINLYGDMSKDDQICIQLEYIYDDGIMYGFDEDNQHKSKEADLIENYLKPYIEDIDDHVIYLQYDHEFAYQFMKESLPYLSTYCQVYVTDALKGFSTSQDMHIQVGVNMSHGLLSIHIDSVDVDKNELIDILKAYKKKRKFYKLKNGKIVSLENKEFKELDELTTSLQLKSQDIVNGNIEVPTYRLFELDQMMNHESVIDYTRGEEFDQWMKRLETSSQDYQVPTPYQNILREYQVEGYQWLRLMEHYGFGGILADDMGLGKTLQMIVYLESMKDQDTHLVITPASLLLNWQDEIEKFSASLRVLCIYGQKAHRDELIEKLDQYDVVITSYDYLRRDIDMYENKNLHTIVLDEAQYIKNPKTRNAICVKRLKAKQRFALTGTPIENSLAELWSIFDFLMPYYLYHYAYFLENFEKPIVKEHDEDKQLKLKEMISPFVLRRNKKDVLTELPDKIEQTLYLRFNEEEEKLYLGNLVQVNKSLQEKLDIHQLGRIDILAMLTRLRQLCQDSRLLYETVEEPSSKLKGCMELIHSLKENHKKILLFSSFTSVLHLIEEQCHKEHISYYLLDGSISKEKRKKMVDAFQKDETTLFLISLKAGGAGLNLTSAQAVIHFDPWWNMSAKNQATDRAHRIGQKEAVQVFSLIMKNSIEEKIMDLQNQKKNLADTFVEGNEGMISTMSIDDMKALFEIS</sequence>
<keyword evidence="2" id="KW-0863">Zinc-finger</keyword>
<dbReference type="RefSeq" id="WP_008788461.1">
    <property type="nucleotide sequence ID" value="NZ_AKCB01000002.1"/>
</dbReference>
<dbReference type="InterPro" id="IPR038718">
    <property type="entry name" value="SNF2-like_sf"/>
</dbReference>
<dbReference type="InterPro" id="IPR007527">
    <property type="entry name" value="Znf_SWIM"/>
</dbReference>
<protein>
    <submittedName>
        <fullName evidence="6">SWF/SNF family helicase</fullName>
    </submittedName>
</protein>
<evidence type="ECO:0000259" key="4">
    <source>
        <dbReference type="PROSITE" id="PS51192"/>
    </source>
</evidence>
<dbReference type="GO" id="GO:0004386">
    <property type="term" value="F:helicase activity"/>
    <property type="evidence" value="ECO:0007669"/>
    <property type="project" value="UniProtKB-KW"/>
</dbReference>
<dbReference type="CDD" id="cd18012">
    <property type="entry name" value="DEXQc_arch_SWI2_SNF2"/>
    <property type="match status" value="1"/>
</dbReference>
<dbReference type="InterPro" id="IPR049730">
    <property type="entry name" value="SNF2/RAD54-like_C"/>
</dbReference>
<evidence type="ECO:0000259" key="5">
    <source>
        <dbReference type="PROSITE" id="PS51194"/>
    </source>
</evidence>
<dbReference type="GO" id="GO:0016787">
    <property type="term" value="F:hydrolase activity"/>
    <property type="evidence" value="ECO:0007669"/>
    <property type="project" value="UniProtKB-KW"/>
</dbReference>
<gene>
    <name evidence="6" type="ORF">HMPREF9488_01345</name>
</gene>
<dbReference type="CDD" id="cd18793">
    <property type="entry name" value="SF2_C_SNF"/>
    <property type="match status" value="1"/>
</dbReference>
<dbReference type="SMART" id="SM00487">
    <property type="entry name" value="DEXDc"/>
    <property type="match status" value="1"/>
</dbReference>
<evidence type="ECO:0000259" key="3">
    <source>
        <dbReference type="PROSITE" id="PS50966"/>
    </source>
</evidence>
<dbReference type="InterPro" id="IPR027417">
    <property type="entry name" value="P-loop_NTPase"/>
</dbReference>
<evidence type="ECO:0000313" key="6">
    <source>
        <dbReference type="EMBL" id="EFW05397.1"/>
    </source>
</evidence>
<dbReference type="InterPro" id="IPR000330">
    <property type="entry name" value="SNF2_N"/>
</dbReference>
<dbReference type="HOGENOM" id="CLU_000315_21_1_9"/>
<keyword evidence="1" id="KW-0378">Hydrolase</keyword>
<accession>E7G9A7</accession>
<organism evidence="6 7">
    <name type="scientific">Coprobacillus cateniformis</name>
    <dbReference type="NCBI Taxonomy" id="100884"/>
    <lineage>
        <taxon>Bacteria</taxon>
        <taxon>Bacillati</taxon>
        <taxon>Bacillota</taxon>
        <taxon>Erysipelotrichia</taxon>
        <taxon>Erysipelotrichales</taxon>
        <taxon>Coprobacillaceae</taxon>
        <taxon>Coprobacillus</taxon>
    </lineage>
</organism>
<dbReference type="Pfam" id="PF00271">
    <property type="entry name" value="Helicase_C"/>
    <property type="match status" value="1"/>
</dbReference>
<evidence type="ECO:0000313" key="7">
    <source>
        <dbReference type="Proteomes" id="UP000003157"/>
    </source>
</evidence>
<evidence type="ECO:0000256" key="2">
    <source>
        <dbReference type="PROSITE-ProRule" id="PRU00325"/>
    </source>
</evidence>
<dbReference type="GeneID" id="78230977"/>
<dbReference type="PROSITE" id="PS50966">
    <property type="entry name" value="ZF_SWIM"/>
    <property type="match status" value="1"/>
</dbReference>
<dbReference type="Pfam" id="PF08455">
    <property type="entry name" value="SNF2_assoc"/>
    <property type="match status" value="1"/>
</dbReference>
<evidence type="ECO:0000256" key="1">
    <source>
        <dbReference type="ARBA" id="ARBA00022801"/>
    </source>
</evidence>
<proteinExistence type="predicted"/>
<dbReference type="FunFam" id="3.40.50.10810:FF:000054">
    <property type="entry name" value="Helicase, Snf2 family"/>
    <property type="match status" value="1"/>
</dbReference>